<dbReference type="CDD" id="cd06170">
    <property type="entry name" value="LuxR_C_like"/>
    <property type="match status" value="1"/>
</dbReference>
<keyword evidence="2" id="KW-0238">DNA-binding</keyword>
<dbReference type="SUPFAM" id="SSF52172">
    <property type="entry name" value="CheY-like"/>
    <property type="match status" value="1"/>
</dbReference>
<dbReference type="Proteomes" id="UP000675747">
    <property type="component" value="Unassembled WGS sequence"/>
</dbReference>
<dbReference type="PANTHER" id="PTHR43214:SF43">
    <property type="entry name" value="TWO-COMPONENT RESPONSE REGULATOR"/>
    <property type="match status" value="1"/>
</dbReference>
<dbReference type="SMART" id="SM00448">
    <property type="entry name" value="REC"/>
    <property type="match status" value="1"/>
</dbReference>
<evidence type="ECO:0000256" key="1">
    <source>
        <dbReference type="ARBA" id="ARBA00022553"/>
    </source>
</evidence>
<evidence type="ECO:0000313" key="6">
    <source>
        <dbReference type="EMBL" id="MBR0563249.1"/>
    </source>
</evidence>
<dbReference type="InterPro" id="IPR016032">
    <property type="entry name" value="Sig_transdc_resp-reg_C-effctor"/>
</dbReference>
<keyword evidence="8" id="KW-1185">Reference proteome</keyword>
<feature type="modified residue" description="4-aspartylphosphate" evidence="3">
    <location>
        <position position="53"/>
    </location>
</feature>
<dbReference type="Pfam" id="PF00072">
    <property type="entry name" value="Response_reg"/>
    <property type="match status" value="1"/>
</dbReference>
<dbReference type="PROSITE" id="PS50043">
    <property type="entry name" value="HTH_LUXR_2"/>
    <property type="match status" value="1"/>
</dbReference>
<comment type="caution">
    <text evidence="6">The sequence shown here is derived from an EMBL/GenBank/DDBJ whole genome shotgun (WGS) entry which is preliminary data.</text>
</comment>
<evidence type="ECO:0000313" key="8">
    <source>
        <dbReference type="Proteomes" id="UP000675747"/>
    </source>
</evidence>
<feature type="domain" description="Response regulatory" evidence="5">
    <location>
        <begin position="2"/>
        <end position="118"/>
    </location>
</feature>
<dbReference type="PANTHER" id="PTHR43214">
    <property type="entry name" value="TWO-COMPONENT RESPONSE REGULATOR"/>
    <property type="match status" value="1"/>
</dbReference>
<evidence type="ECO:0000259" key="5">
    <source>
        <dbReference type="PROSITE" id="PS50110"/>
    </source>
</evidence>
<dbReference type="GO" id="GO:0000160">
    <property type="term" value="P:phosphorelay signal transduction system"/>
    <property type="evidence" value="ECO:0007669"/>
    <property type="project" value="InterPro"/>
</dbReference>
<organism evidence="6">
    <name type="scientific">Coralloluteibacterium stylophorae</name>
    <dbReference type="NCBI Taxonomy" id="1776034"/>
    <lineage>
        <taxon>Bacteria</taxon>
        <taxon>Pseudomonadati</taxon>
        <taxon>Pseudomonadota</taxon>
        <taxon>Gammaproteobacteria</taxon>
        <taxon>Lysobacterales</taxon>
        <taxon>Lysobacteraceae</taxon>
        <taxon>Coralloluteibacterium</taxon>
    </lineage>
</organism>
<feature type="domain" description="HTH luxR-type" evidence="4">
    <location>
        <begin position="141"/>
        <end position="206"/>
    </location>
</feature>
<reference evidence="7 8" key="1">
    <citation type="journal article" date="2021" name="Microbiol. Resour. Announc.">
        <title>Draft Genome Sequence of Coralloluteibacterium stylophorae LMG 29479T.</title>
        <authorList>
            <person name="Karlyshev A.V."/>
            <person name="Kudryashova E.B."/>
            <person name="Ariskina E.V."/>
            <person name="Conroy A.P."/>
            <person name="Abidueva E.Y."/>
        </authorList>
    </citation>
    <scope>NUCLEOTIDE SEQUENCE [LARGE SCALE GENOMIC DNA]</scope>
    <source>
        <strain evidence="7 8">LMG 29479</strain>
    </source>
</reference>
<dbReference type="GO" id="GO:0006355">
    <property type="term" value="P:regulation of DNA-templated transcription"/>
    <property type="evidence" value="ECO:0007669"/>
    <property type="project" value="InterPro"/>
</dbReference>
<protein>
    <submittedName>
        <fullName evidence="6">Response regulator transcription factor</fullName>
    </submittedName>
</protein>
<name>A0A8J7VWS1_9GAMM</name>
<proteinExistence type="predicted"/>
<dbReference type="PRINTS" id="PR00038">
    <property type="entry name" value="HTHLUXR"/>
</dbReference>
<dbReference type="EMBL" id="JAGQFT010000112">
    <property type="protein sequence ID" value="MBR0563249.1"/>
    <property type="molecule type" value="Genomic_DNA"/>
</dbReference>
<dbReference type="Gene3D" id="3.40.50.2300">
    <property type="match status" value="1"/>
</dbReference>
<dbReference type="Pfam" id="PF00196">
    <property type="entry name" value="GerE"/>
    <property type="match status" value="1"/>
</dbReference>
<gene>
    <name evidence="7" type="ORF">KB893_008685</name>
    <name evidence="6" type="ORF">KB893_12105</name>
</gene>
<dbReference type="InterPro" id="IPR011006">
    <property type="entry name" value="CheY-like_superfamily"/>
</dbReference>
<dbReference type="InterPro" id="IPR039420">
    <property type="entry name" value="WalR-like"/>
</dbReference>
<evidence type="ECO:0000256" key="2">
    <source>
        <dbReference type="ARBA" id="ARBA00023125"/>
    </source>
</evidence>
<evidence type="ECO:0000313" key="7">
    <source>
        <dbReference type="EMBL" id="MBS7457211.1"/>
    </source>
</evidence>
<dbReference type="AlphaFoldDB" id="A0A8J7VWS1"/>
<accession>A0A8J7VWS1</accession>
<dbReference type="SUPFAM" id="SSF46894">
    <property type="entry name" value="C-terminal effector domain of the bipartite response regulators"/>
    <property type="match status" value="1"/>
</dbReference>
<dbReference type="InterPro" id="IPR058245">
    <property type="entry name" value="NreC/VraR/RcsB-like_REC"/>
</dbReference>
<dbReference type="SMART" id="SM00421">
    <property type="entry name" value="HTH_LUXR"/>
    <property type="match status" value="1"/>
</dbReference>
<dbReference type="GO" id="GO:0003677">
    <property type="term" value="F:DNA binding"/>
    <property type="evidence" value="ECO:0007669"/>
    <property type="project" value="UniProtKB-KW"/>
</dbReference>
<dbReference type="CDD" id="cd17535">
    <property type="entry name" value="REC_NarL-like"/>
    <property type="match status" value="1"/>
</dbReference>
<dbReference type="RefSeq" id="WP_211927167.1">
    <property type="nucleotide sequence ID" value="NZ_JAGQFT020000005.1"/>
</dbReference>
<evidence type="ECO:0000256" key="3">
    <source>
        <dbReference type="PROSITE-ProRule" id="PRU00169"/>
    </source>
</evidence>
<evidence type="ECO:0000259" key="4">
    <source>
        <dbReference type="PROSITE" id="PS50043"/>
    </source>
</evidence>
<dbReference type="PROSITE" id="PS50110">
    <property type="entry name" value="RESPONSE_REGULATORY"/>
    <property type="match status" value="1"/>
</dbReference>
<dbReference type="EMBL" id="JAGQFT020000005">
    <property type="protein sequence ID" value="MBS7457211.1"/>
    <property type="molecule type" value="Genomic_DNA"/>
</dbReference>
<dbReference type="InterPro" id="IPR000792">
    <property type="entry name" value="Tscrpt_reg_LuxR_C"/>
</dbReference>
<dbReference type="InterPro" id="IPR001789">
    <property type="entry name" value="Sig_transdc_resp-reg_receiver"/>
</dbReference>
<sequence length="210" mass="22630">MRVLVVDDHTLVRAGIRRLLESFSGVEVVGEGASAEDALALTAARQPDLVLLDLSMPGRSGLDVLGDLRLRHPGVAVVIMSMHDDANRVREALDRGAAGFVVKEAAVAELEVALRAAMAGQTYLSPQIASQMVGSLLGRERRTGVAALSPRQRDILGRIGRGQTTKQIAADLELSVKTVETHRARMMETLGVRRANDLLRFAVGYQQSLD</sequence>
<keyword evidence="1 3" id="KW-0597">Phosphoprotein</keyword>
<reference evidence="6" key="2">
    <citation type="submission" date="2021-04" db="EMBL/GenBank/DDBJ databases">
        <authorList>
            <person name="Karlyshev A.V."/>
        </authorList>
    </citation>
    <scope>NUCLEOTIDE SEQUENCE</scope>
    <source>
        <strain evidence="6">LMG 29479</strain>
    </source>
</reference>